<organism evidence="1 2">
    <name type="scientific">Tunturiibacter lichenicola</name>
    <dbReference type="NCBI Taxonomy" id="2051959"/>
    <lineage>
        <taxon>Bacteria</taxon>
        <taxon>Pseudomonadati</taxon>
        <taxon>Acidobacteriota</taxon>
        <taxon>Terriglobia</taxon>
        <taxon>Terriglobales</taxon>
        <taxon>Acidobacteriaceae</taxon>
        <taxon>Tunturiibacter</taxon>
    </lineage>
</organism>
<dbReference type="AlphaFoldDB" id="A0A7W8J822"/>
<evidence type="ECO:0008006" key="3">
    <source>
        <dbReference type="Google" id="ProtNLM"/>
    </source>
</evidence>
<proteinExistence type="predicted"/>
<sequence>MDLTVRPTRASLSTRLILQPIWRVMRGTLSARIEVLPTLDRAQLLATWAENFSYDPPPKLRKELMVALLAYRIQEKEFGGLSHTARRRLREIALTLKGEGPSQEKADSSPQSGARLLRLWHGETHEVIALGNGYEYRGQRYSSLSRIAREITGTRWSGPLFFGVRKP</sequence>
<name>A0A7W8J822_9BACT</name>
<dbReference type="EMBL" id="JACHDZ010000003">
    <property type="protein sequence ID" value="MBB5344355.1"/>
    <property type="molecule type" value="Genomic_DNA"/>
</dbReference>
<protein>
    <recommendedName>
        <fullName evidence="3">DUF2924 domain-containing protein</fullName>
    </recommendedName>
</protein>
<dbReference type="InterPro" id="IPR021322">
    <property type="entry name" value="DUF2924"/>
</dbReference>
<reference evidence="1 2" key="1">
    <citation type="submission" date="2020-08" db="EMBL/GenBank/DDBJ databases">
        <title>Genomic Encyclopedia of Type Strains, Phase IV (KMG-V): Genome sequencing to study the core and pangenomes of soil and plant-associated prokaryotes.</title>
        <authorList>
            <person name="Whitman W."/>
        </authorList>
    </citation>
    <scope>NUCLEOTIDE SEQUENCE [LARGE SCALE GENOMIC DNA]</scope>
    <source>
        <strain evidence="1 2">M8US30</strain>
    </source>
</reference>
<evidence type="ECO:0000313" key="2">
    <source>
        <dbReference type="Proteomes" id="UP000569092"/>
    </source>
</evidence>
<dbReference type="Pfam" id="PF11149">
    <property type="entry name" value="DUF2924"/>
    <property type="match status" value="1"/>
</dbReference>
<accession>A0A7W8J822</accession>
<evidence type="ECO:0000313" key="1">
    <source>
        <dbReference type="EMBL" id="MBB5344355.1"/>
    </source>
</evidence>
<dbReference type="Proteomes" id="UP000569092">
    <property type="component" value="Unassembled WGS sequence"/>
</dbReference>
<comment type="caution">
    <text evidence="1">The sequence shown here is derived from an EMBL/GenBank/DDBJ whole genome shotgun (WGS) entry which is preliminary data.</text>
</comment>
<gene>
    <name evidence="1" type="ORF">HDF10_002334</name>
</gene>